<dbReference type="EMBL" id="JARQWQ010000082">
    <property type="protein sequence ID" value="KAK2552922.1"/>
    <property type="molecule type" value="Genomic_DNA"/>
</dbReference>
<feature type="domain" description="KOW" evidence="6">
    <location>
        <begin position="38"/>
        <end position="65"/>
    </location>
</feature>
<evidence type="ECO:0000313" key="7">
    <source>
        <dbReference type="EMBL" id="KAK2552922.1"/>
    </source>
</evidence>
<reference evidence="7" key="2">
    <citation type="journal article" date="2023" name="Science">
        <title>Genomic signatures of disease resistance in endangered staghorn corals.</title>
        <authorList>
            <person name="Vollmer S.V."/>
            <person name="Selwyn J.D."/>
            <person name="Despard B.A."/>
            <person name="Roesel C.L."/>
        </authorList>
    </citation>
    <scope>NUCLEOTIDE SEQUENCE</scope>
    <source>
        <strain evidence="7">K2</strain>
    </source>
</reference>
<dbReference type="Proteomes" id="UP001249851">
    <property type="component" value="Unassembled WGS sequence"/>
</dbReference>
<organism evidence="7 8">
    <name type="scientific">Acropora cervicornis</name>
    <name type="common">Staghorn coral</name>
    <dbReference type="NCBI Taxonomy" id="6130"/>
    <lineage>
        <taxon>Eukaryota</taxon>
        <taxon>Metazoa</taxon>
        <taxon>Cnidaria</taxon>
        <taxon>Anthozoa</taxon>
        <taxon>Hexacorallia</taxon>
        <taxon>Scleractinia</taxon>
        <taxon>Astrocoeniina</taxon>
        <taxon>Acroporidae</taxon>
        <taxon>Acropora</taxon>
    </lineage>
</organism>
<evidence type="ECO:0000256" key="4">
    <source>
        <dbReference type="ARBA" id="ARBA00035283"/>
    </source>
</evidence>
<name>A0AAD9Q198_ACRCE</name>
<keyword evidence="2 7" id="KW-0689">Ribosomal protein</keyword>
<dbReference type="GO" id="GO:0003735">
    <property type="term" value="F:structural constituent of ribosome"/>
    <property type="evidence" value="ECO:0007669"/>
    <property type="project" value="InterPro"/>
</dbReference>
<comment type="similarity">
    <text evidence="1">Belongs to the universal ribosomal protein uL24 family.</text>
</comment>
<evidence type="ECO:0000256" key="1">
    <source>
        <dbReference type="ARBA" id="ARBA00010618"/>
    </source>
</evidence>
<dbReference type="CDD" id="cd06089">
    <property type="entry name" value="KOW_RPL26"/>
    <property type="match status" value="1"/>
</dbReference>
<dbReference type="SMART" id="SM00739">
    <property type="entry name" value="KOW"/>
    <property type="match status" value="1"/>
</dbReference>
<comment type="caution">
    <text evidence="7">The sequence shown here is derived from an EMBL/GenBank/DDBJ whole genome shotgun (WGS) entry which is preliminary data.</text>
</comment>
<dbReference type="GO" id="GO:0005840">
    <property type="term" value="C:ribosome"/>
    <property type="evidence" value="ECO:0007669"/>
    <property type="project" value="UniProtKB-KW"/>
</dbReference>
<dbReference type="PANTHER" id="PTHR12903">
    <property type="entry name" value="MITOCHONDRIAL RIBOSOMAL PROTEIN L24"/>
    <property type="match status" value="1"/>
</dbReference>
<evidence type="ECO:0000256" key="3">
    <source>
        <dbReference type="ARBA" id="ARBA00023274"/>
    </source>
</evidence>
<proteinExistence type="inferred from homology"/>
<dbReference type="InterPro" id="IPR005824">
    <property type="entry name" value="KOW"/>
</dbReference>
<dbReference type="GO" id="GO:0003723">
    <property type="term" value="F:RNA binding"/>
    <property type="evidence" value="ECO:0007669"/>
    <property type="project" value="InterPro"/>
</dbReference>
<dbReference type="Pfam" id="PF17136">
    <property type="entry name" value="ribosomal_L24"/>
    <property type="match status" value="1"/>
</dbReference>
<accession>A0AAD9Q198</accession>
<dbReference type="Gene3D" id="2.30.30.30">
    <property type="match status" value="1"/>
</dbReference>
<dbReference type="InterPro" id="IPR014722">
    <property type="entry name" value="Rib_uL2_dom2"/>
</dbReference>
<evidence type="ECO:0000256" key="5">
    <source>
        <dbReference type="ARBA" id="ARBA00035357"/>
    </source>
</evidence>
<evidence type="ECO:0000259" key="6">
    <source>
        <dbReference type="SMART" id="SM00739"/>
    </source>
</evidence>
<dbReference type="InterPro" id="IPR008991">
    <property type="entry name" value="Translation_prot_SH3-like_sf"/>
</dbReference>
<protein>
    <recommendedName>
        <fullName evidence="4">Large ribosomal subunit protein uL24m</fullName>
    </recommendedName>
    <alternativeName>
        <fullName evidence="5">39S ribosomal protein L24, mitochondrial</fullName>
    </alternativeName>
</protein>
<evidence type="ECO:0000256" key="2">
    <source>
        <dbReference type="ARBA" id="ARBA00022980"/>
    </source>
</evidence>
<dbReference type="InterPro" id="IPR041988">
    <property type="entry name" value="Ribosomal_uL24_KOW"/>
</dbReference>
<dbReference type="GO" id="GO:0006412">
    <property type="term" value="P:translation"/>
    <property type="evidence" value="ECO:0007669"/>
    <property type="project" value="InterPro"/>
</dbReference>
<dbReference type="InterPro" id="IPR003256">
    <property type="entry name" value="Ribosomal_uL24"/>
</dbReference>
<reference evidence="7" key="1">
    <citation type="journal article" date="2023" name="G3 (Bethesda)">
        <title>Whole genome assembly and annotation of the endangered Caribbean coral Acropora cervicornis.</title>
        <authorList>
            <person name="Selwyn J.D."/>
            <person name="Vollmer S.V."/>
        </authorList>
    </citation>
    <scope>NUCLEOTIDE SEQUENCE</scope>
    <source>
        <strain evidence="7">K2</strain>
    </source>
</reference>
<evidence type="ECO:0000313" key="8">
    <source>
        <dbReference type="Proteomes" id="UP001249851"/>
    </source>
</evidence>
<gene>
    <name evidence="7" type="ORF">P5673_025874</name>
</gene>
<dbReference type="HAMAP" id="MF_01326_B">
    <property type="entry name" value="Ribosomal_uL24_B"/>
    <property type="match status" value="1"/>
</dbReference>
<dbReference type="InterPro" id="IPR057264">
    <property type="entry name" value="Ribosomal_uL24_C"/>
</dbReference>
<keyword evidence="3" id="KW-0687">Ribonucleoprotein</keyword>
<dbReference type="AlphaFoldDB" id="A0AAD9Q198"/>
<dbReference type="SUPFAM" id="SSF50104">
    <property type="entry name" value="Translation proteins SH3-like domain"/>
    <property type="match status" value="1"/>
</dbReference>
<sequence>MPSVPWKPFGYNSVLPRRFPRKRRGNKRQPIIPLKEWKIVRGDTVMLLSGKDKGKTGKVSEVVRSKNWLFVEGLNTHYRYLKPSGDFKGGLVPSEAPVQVSEVSLLDPSDGKPTEVSYRYTERGDKVRVSERTGRIIAKPPWERRDWKSRTALKVGPFDTPAAAVTKQTYFPSLLYFHEEIMLAMNVSASVPKTKPERRDLMLKEVETFAGWGSDKSVANIKLGWMDRIYLFATHYTDKIVRFLRIDKL</sequence>
<keyword evidence="8" id="KW-1185">Reference proteome</keyword>
<dbReference type="NCBIfam" id="TIGR01079">
    <property type="entry name" value="rplX_bact"/>
    <property type="match status" value="1"/>
</dbReference>
<dbReference type="GO" id="GO:1990904">
    <property type="term" value="C:ribonucleoprotein complex"/>
    <property type="evidence" value="ECO:0007669"/>
    <property type="project" value="UniProtKB-KW"/>
</dbReference>
<dbReference type="Pfam" id="PF00467">
    <property type="entry name" value="KOW"/>
    <property type="match status" value="1"/>
</dbReference>